<keyword evidence="8" id="KW-0547">Nucleotide-binding</keyword>
<comment type="subcellular location">
    <subcellularLocation>
        <location evidence="2">Cell membrane</location>
        <topology evidence="2">Multi-pass membrane protein</topology>
    </subcellularLocation>
</comment>
<sequence>MSIRLRLTMWYTGILAGTLLLFGAGLYFFLHYYLYDQIRSEMQVQGNKTYQRILPVYSLRGSGLDLLLDDTDVLSSSYYTQVYNFTDNTVSRSWLLQQTRTTLPVTQETKKLLQEKESFFEKITLWDEPFLVYNKPLFLPTSGGGYQIVGVLQMGTRIGTFEQFFQLLQYILFMLAFVAIFAAATVGLFLARKALMPIDKVIAAANQIQQGADLGRRIDYNGPYDEVGRLTHTINGMLDRIHAMYTELDEAYRAQRRFVSDASHELRTPLTTIRGNVDLLERMWTRAAEASGEGNDGHDPEQLQLSLEAMKDIAGEAQRMSRLVGDLLSLARADAGVQMEKAEVELKPVVEEVARRAAFLDRKAEWIVGSLEALDGVRVTGSRDYLQQLLFIFIENAFKYTPEGTVTMDAVRADGQIGIRIADTGIGMEKEEVPHIFERFYRADESRGRTSGTGLGLSIAKWIIDEHGGSIEVMTRKDTGTTFVIWLPARFQAALQ</sequence>
<evidence type="ECO:0000256" key="4">
    <source>
        <dbReference type="ARBA" id="ARBA00022475"/>
    </source>
</evidence>
<evidence type="ECO:0000256" key="14">
    <source>
        <dbReference type="SAM" id="Phobius"/>
    </source>
</evidence>
<evidence type="ECO:0000256" key="11">
    <source>
        <dbReference type="ARBA" id="ARBA00022989"/>
    </source>
</evidence>
<keyword evidence="10" id="KW-0067">ATP-binding</keyword>
<dbReference type="Gene3D" id="1.10.287.130">
    <property type="match status" value="1"/>
</dbReference>
<dbReference type="InterPro" id="IPR036097">
    <property type="entry name" value="HisK_dim/P_sf"/>
</dbReference>
<keyword evidence="7 14" id="KW-0812">Transmembrane</keyword>
<feature type="domain" description="Histidine kinase" evidence="15">
    <location>
        <begin position="261"/>
        <end position="491"/>
    </location>
</feature>
<name>A0ABV6DK38_9BACL</name>
<proteinExistence type="predicted"/>
<keyword evidence="18" id="KW-1185">Reference proteome</keyword>
<keyword evidence="9 17" id="KW-0418">Kinase</keyword>
<dbReference type="PRINTS" id="PR00344">
    <property type="entry name" value="BCTRLSENSOR"/>
</dbReference>
<accession>A0ABV6DK38</accession>
<evidence type="ECO:0000256" key="7">
    <source>
        <dbReference type="ARBA" id="ARBA00022692"/>
    </source>
</evidence>
<evidence type="ECO:0000256" key="3">
    <source>
        <dbReference type="ARBA" id="ARBA00012438"/>
    </source>
</evidence>
<dbReference type="Pfam" id="PF02518">
    <property type="entry name" value="HATPase_c"/>
    <property type="match status" value="1"/>
</dbReference>
<evidence type="ECO:0000256" key="10">
    <source>
        <dbReference type="ARBA" id="ARBA00022840"/>
    </source>
</evidence>
<dbReference type="RefSeq" id="WP_377470279.1">
    <property type="nucleotide sequence ID" value="NZ_JBHLWN010000045.1"/>
</dbReference>
<evidence type="ECO:0000256" key="6">
    <source>
        <dbReference type="ARBA" id="ARBA00022679"/>
    </source>
</evidence>
<evidence type="ECO:0000256" key="12">
    <source>
        <dbReference type="ARBA" id="ARBA00023012"/>
    </source>
</evidence>
<evidence type="ECO:0000256" key="13">
    <source>
        <dbReference type="ARBA" id="ARBA00023136"/>
    </source>
</evidence>
<evidence type="ECO:0000256" key="5">
    <source>
        <dbReference type="ARBA" id="ARBA00022553"/>
    </source>
</evidence>
<dbReference type="PROSITE" id="PS50109">
    <property type="entry name" value="HIS_KIN"/>
    <property type="match status" value="1"/>
</dbReference>
<dbReference type="CDD" id="cd06225">
    <property type="entry name" value="HAMP"/>
    <property type="match status" value="1"/>
</dbReference>
<dbReference type="SMART" id="SM00387">
    <property type="entry name" value="HATPase_c"/>
    <property type="match status" value="1"/>
</dbReference>
<dbReference type="PANTHER" id="PTHR45436">
    <property type="entry name" value="SENSOR HISTIDINE KINASE YKOH"/>
    <property type="match status" value="1"/>
</dbReference>
<dbReference type="EMBL" id="JBHLWN010000045">
    <property type="protein sequence ID" value="MFC0213025.1"/>
    <property type="molecule type" value="Genomic_DNA"/>
</dbReference>
<feature type="transmembrane region" description="Helical" evidence="14">
    <location>
        <begin position="167"/>
        <end position="191"/>
    </location>
</feature>
<protein>
    <recommendedName>
        <fullName evidence="3">histidine kinase</fullName>
        <ecNumber evidence="3">2.7.13.3</ecNumber>
    </recommendedName>
</protein>
<dbReference type="SMART" id="SM00388">
    <property type="entry name" value="HisKA"/>
    <property type="match status" value="1"/>
</dbReference>
<dbReference type="Proteomes" id="UP001589776">
    <property type="component" value="Unassembled WGS sequence"/>
</dbReference>
<dbReference type="Pfam" id="PF00672">
    <property type="entry name" value="HAMP"/>
    <property type="match status" value="1"/>
</dbReference>
<gene>
    <name evidence="17" type="ORF">ACFFK0_11255</name>
</gene>
<dbReference type="InterPro" id="IPR003594">
    <property type="entry name" value="HATPase_dom"/>
</dbReference>
<keyword evidence="13 14" id="KW-0472">Membrane</keyword>
<dbReference type="CDD" id="cd00075">
    <property type="entry name" value="HATPase"/>
    <property type="match status" value="1"/>
</dbReference>
<organism evidence="17 18">
    <name type="scientific">Paenibacillus chartarius</name>
    <dbReference type="NCBI Taxonomy" id="747481"/>
    <lineage>
        <taxon>Bacteria</taxon>
        <taxon>Bacillati</taxon>
        <taxon>Bacillota</taxon>
        <taxon>Bacilli</taxon>
        <taxon>Bacillales</taxon>
        <taxon>Paenibacillaceae</taxon>
        <taxon>Paenibacillus</taxon>
    </lineage>
</organism>
<keyword evidence="4" id="KW-1003">Cell membrane</keyword>
<reference evidence="17 18" key="1">
    <citation type="submission" date="2024-09" db="EMBL/GenBank/DDBJ databases">
        <authorList>
            <person name="Sun Q."/>
            <person name="Mori K."/>
        </authorList>
    </citation>
    <scope>NUCLEOTIDE SEQUENCE [LARGE SCALE GENOMIC DNA]</scope>
    <source>
        <strain evidence="17 18">CCM 7759</strain>
    </source>
</reference>
<evidence type="ECO:0000259" key="15">
    <source>
        <dbReference type="PROSITE" id="PS50109"/>
    </source>
</evidence>
<comment type="caution">
    <text evidence="17">The sequence shown here is derived from an EMBL/GenBank/DDBJ whole genome shotgun (WGS) entry which is preliminary data.</text>
</comment>
<dbReference type="GO" id="GO:0016301">
    <property type="term" value="F:kinase activity"/>
    <property type="evidence" value="ECO:0007669"/>
    <property type="project" value="UniProtKB-KW"/>
</dbReference>
<evidence type="ECO:0000256" key="9">
    <source>
        <dbReference type="ARBA" id="ARBA00022777"/>
    </source>
</evidence>
<dbReference type="CDD" id="cd00082">
    <property type="entry name" value="HisKA"/>
    <property type="match status" value="1"/>
</dbReference>
<evidence type="ECO:0000256" key="8">
    <source>
        <dbReference type="ARBA" id="ARBA00022741"/>
    </source>
</evidence>
<dbReference type="InterPro" id="IPR003660">
    <property type="entry name" value="HAMP_dom"/>
</dbReference>
<evidence type="ECO:0000256" key="1">
    <source>
        <dbReference type="ARBA" id="ARBA00000085"/>
    </source>
</evidence>
<dbReference type="SUPFAM" id="SSF158472">
    <property type="entry name" value="HAMP domain-like"/>
    <property type="match status" value="1"/>
</dbReference>
<dbReference type="Pfam" id="PF00512">
    <property type="entry name" value="HisKA"/>
    <property type="match status" value="1"/>
</dbReference>
<dbReference type="Gene3D" id="6.10.340.10">
    <property type="match status" value="1"/>
</dbReference>
<dbReference type="InterPro" id="IPR050428">
    <property type="entry name" value="TCS_sensor_his_kinase"/>
</dbReference>
<feature type="transmembrane region" description="Helical" evidence="14">
    <location>
        <begin position="12"/>
        <end position="35"/>
    </location>
</feature>
<evidence type="ECO:0000313" key="18">
    <source>
        <dbReference type="Proteomes" id="UP001589776"/>
    </source>
</evidence>
<dbReference type="SUPFAM" id="SSF47384">
    <property type="entry name" value="Homodimeric domain of signal transducing histidine kinase"/>
    <property type="match status" value="1"/>
</dbReference>
<keyword evidence="5" id="KW-0597">Phosphoprotein</keyword>
<dbReference type="InterPro" id="IPR004358">
    <property type="entry name" value="Sig_transdc_His_kin-like_C"/>
</dbReference>
<dbReference type="EC" id="2.7.13.3" evidence="3"/>
<dbReference type="InterPro" id="IPR005467">
    <property type="entry name" value="His_kinase_dom"/>
</dbReference>
<dbReference type="PROSITE" id="PS50885">
    <property type="entry name" value="HAMP"/>
    <property type="match status" value="1"/>
</dbReference>
<dbReference type="SMART" id="SM00304">
    <property type="entry name" value="HAMP"/>
    <property type="match status" value="1"/>
</dbReference>
<evidence type="ECO:0000313" key="17">
    <source>
        <dbReference type="EMBL" id="MFC0213025.1"/>
    </source>
</evidence>
<feature type="domain" description="HAMP" evidence="16">
    <location>
        <begin position="192"/>
        <end position="246"/>
    </location>
</feature>
<evidence type="ECO:0000259" key="16">
    <source>
        <dbReference type="PROSITE" id="PS50885"/>
    </source>
</evidence>
<dbReference type="PANTHER" id="PTHR45436:SF5">
    <property type="entry name" value="SENSOR HISTIDINE KINASE TRCS"/>
    <property type="match status" value="1"/>
</dbReference>
<keyword evidence="12" id="KW-0902">Two-component regulatory system</keyword>
<dbReference type="InterPro" id="IPR003661">
    <property type="entry name" value="HisK_dim/P_dom"/>
</dbReference>
<dbReference type="Gene3D" id="3.30.565.10">
    <property type="entry name" value="Histidine kinase-like ATPase, C-terminal domain"/>
    <property type="match status" value="1"/>
</dbReference>
<evidence type="ECO:0000256" key="2">
    <source>
        <dbReference type="ARBA" id="ARBA00004651"/>
    </source>
</evidence>
<keyword evidence="11 14" id="KW-1133">Transmembrane helix</keyword>
<keyword evidence="6" id="KW-0808">Transferase</keyword>
<dbReference type="InterPro" id="IPR036890">
    <property type="entry name" value="HATPase_C_sf"/>
</dbReference>
<dbReference type="SUPFAM" id="SSF55874">
    <property type="entry name" value="ATPase domain of HSP90 chaperone/DNA topoisomerase II/histidine kinase"/>
    <property type="match status" value="1"/>
</dbReference>
<comment type="catalytic activity">
    <reaction evidence="1">
        <text>ATP + protein L-histidine = ADP + protein N-phospho-L-histidine.</text>
        <dbReference type="EC" id="2.7.13.3"/>
    </reaction>
</comment>